<evidence type="ECO:0000256" key="1">
    <source>
        <dbReference type="SAM" id="MobiDB-lite"/>
    </source>
</evidence>
<gene>
    <name evidence="2" type="ORF">JCM19239_5816</name>
</gene>
<evidence type="ECO:0000313" key="2">
    <source>
        <dbReference type="EMBL" id="GAL24989.1"/>
    </source>
</evidence>
<feature type="region of interest" description="Disordered" evidence="1">
    <location>
        <begin position="60"/>
        <end position="83"/>
    </location>
</feature>
<dbReference type="Proteomes" id="UP000029223">
    <property type="component" value="Unassembled WGS sequence"/>
</dbReference>
<name>A0ABQ0J899_9VIBR</name>
<reference evidence="3" key="1">
    <citation type="submission" date="2014-09" db="EMBL/GenBank/DDBJ databases">
        <title>Vibrio variabilis JCM 19239. (C206) whole genome shotgun sequence.</title>
        <authorList>
            <person name="Sawabe T."/>
            <person name="Meirelles P."/>
            <person name="Nakanishi M."/>
            <person name="Sayaka M."/>
            <person name="Hattori M."/>
            <person name="Ohkuma M."/>
        </authorList>
    </citation>
    <scope>NUCLEOTIDE SEQUENCE [LARGE SCALE GENOMIC DNA]</scope>
    <source>
        <strain evidence="3">JCM 19239</strain>
    </source>
</reference>
<sequence>MPNVIKTVLCPTCQSQAYVRQRKGKYKQLDLQCPQCGVLNYQTTQGQAFLTGLPDIEKPAAQESAKPDSCPEYTGKSSTTFFD</sequence>
<dbReference type="EMBL" id="BBMS01000007">
    <property type="protein sequence ID" value="GAL24989.1"/>
    <property type="molecule type" value="Genomic_DNA"/>
</dbReference>
<accession>A0ABQ0J899</accession>
<evidence type="ECO:0000313" key="3">
    <source>
        <dbReference type="Proteomes" id="UP000029223"/>
    </source>
</evidence>
<protein>
    <submittedName>
        <fullName evidence="2">Uncharacterized protein</fullName>
    </submittedName>
</protein>
<comment type="caution">
    <text evidence="2">The sequence shown here is derived from an EMBL/GenBank/DDBJ whole genome shotgun (WGS) entry which is preliminary data.</text>
</comment>
<organism evidence="2 3">
    <name type="scientific">Vibrio variabilis</name>
    <dbReference type="NCBI Taxonomy" id="990271"/>
    <lineage>
        <taxon>Bacteria</taxon>
        <taxon>Pseudomonadati</taxon>
        <taxon>Pseudomonadota</taxon>
        <taxon>Gammaproteobacteria</taxon>
        <taxon>Vibrionales</taxon>
        <taxon>Vibrionaceae</taxon>
        <taxon>Vibrio</taxon>
    </lineage>
</organism>
<proteinExistence type="predicted"/>
<keyword evidence="3" id="KW-1185">Reference proteome</keyword>